<proteinExistence type="predicted"/>
<name>A0AAD7ZI35_DIPPU</name>
<evidence type="ECO:0000313" key="3">
    <source>
        <dbReference type="EMBL" id="KAJ9580938.1"/>
    </source>
</evidence>
<reference evidence="3" key="2">
    <citation type="submission" date="2023-05" db="EMBL/GenBank/DDBJ databases">
        <authorList>
            <person name="Fouks B."/>
        </authorList>
    </citation>
    <scope>NUCLEOTIDE SEQUENCE</scope>
    <source>
        <strain evidence="3">Stay&amp;Tobe</strain>
        <tissue evidence="3">Testes</tissue>
    </source>
</reference>
<keyword evidence="2" id="KW-1133">Transmembrane helix</keyword>
<comment type="caution">
    <text evidence="3">The sequence shown here is derived from an EMBL/GenBank/DDBJ whole genome shotgun (WGS) entry which is preliminary data.</text>
</comment>
<accession>A0AAD7ZI35</accession>
<dbReference type="EMBL" id="JASPKZ010008087">
    <property type="protein sequence ID" value="KAJ9580938.1"/>
    <property type="molecule type" value="Genomic_DNA"/>
</dbReference>
<organism evidence="3 4">
    <name type="scientific">Diploptera punctata</name>
    <name type="common">Pacific beetle cockroach</name>
    <dbReference type="NCBI Taxonomy" id="6984"/>
    <lineage>
        <taxon>Eukaryota</taxon>
        <taxon>Metazoa</taxon>
        <taxon>Ecdysozoa</taxon>
        <taxon>Arthropoda</taxon>
        <taxon>Hexapoda</taxon>
        <taxon>Insecta</taxon>
        <taxon>Pterygota</taxon>
        <taxon>Neoptera</taxon>
        <taxon>Polyneoptera</taxon>
        <taxon>Dictyoptera</taxon>
        <taxon>Blattodea</taxon>
        <taxon>Blaberoidea</taxon>
        <taxon>Blaberidae</taxon>
        <taxon>Diplopterinae</taxon>
        <taxon>Diploptera</taxon>
    </lineage>
</organism>
<keyword evidence="2" id="KW-0812">Transmembrane</keyword>
<sequence>LKFPDVSPETAFASRPWPTARKSSSRSLKALLLLFVIFTVGYKFHAVPLGALLSLT</sequence>
<gene>
    <name evidence="3" type="ORF">L9F63_023885</name>
</gene>
<feature type="non-terminal residue" evidence="3">
    <location>
        <position position="56"/>
    </location>
</feature>
<evidence type="ECO:0000256" key="2">
    <source>
        <dbReference type="SAM" id="Phobius"/>
    </source>
</evidence>
<keyword evidence="2" id="KW-0472">Membrane</keyword>
<feature type="non-terminal residue" evidence="3">
    <location>
        <position position="1"/>
    </location>
</feature>
<evidence type="ECO:0000313" key="4">
    <source>
        <dbReference type="Proteomes" id="UP001233999"/>
    </source>
</evidence>
<feature type="region of interest" description="Disordered" evidence="1">
    <location>
        <begin position="1"/>
        <end position="20"/>
    </location>
</feature>
<keyword evidence="4" id="KW-1185">Reference proteome</keyword>
<feature type="transmembrane region" description="Helical" evidence="2">
    <location>
        <begin position="31"/>
        <end position="53"/>
    </location>
</feature>
<reference evidence="3" key="1">
    <citation type="journal article" date="2023" name="IScience">
        <title>Live-bearing cockroach genome reveals convergent evolutionary mechanisms linked to viviparity in insects and beyond.</title>
        <authorList>
            <person name="Fouks B."/>
            <person name="Harrison M.C."/>
            <person name="Mikhailova A.A."/>
            <person name="Marchal E."/>
            <person name="English S."/>
            <person name="Carruthers M."/>
            <person name="Jennings E.C."/>
            <person name="Chiamaka E.L."/>
            <person name="Frigard R.A."/>
            <person name="Pippel M."/>
            <person name="Attardo G.M."/>
            <person name="Benoit J.B."/>
            <person name="Bornberg-Bauer E."/>
            <person name="Tobe S.S."/>
        </authorList>
    </citation>
    <scope>NUCLEOTIDE SEQUENCE</scope>
    <source>
        <strain evidence="3">Stay&amp;Tobe</strain>
    </source>
</reference>
<dbReference type="AlphaFoldDB" id="A0AAD7ZI35"/>
<dbReference type="Proteomes" id="UP001233999">
    <property type="component" value="Unassembled WGS sequence"/>
</dbReference>
<evidence type="ECO:0000256" key="1">
    <source>
        <dbReference type="SAM" id="MobiDB-lite"/>
    </source>
</evidence>
<protein>
    <submittedName>
        <fullName evidence="3">Uncharacterized protein</fullName>
    </submittedName>
</protein>